<dbReference type="KEGG" id="epi:Q3V30_12135"/>
<name>A0AA50HNR6_9GAMM</name>
<protein>
    <submittedName>
        <fullName evidence="2">Chromosome partitioning protein ParB</fullName>
    </submittedName>
</protein>
<evidence type="ECO:0000259" key="1">
    <source>
        <dbReference type="Pfam" id="PF17762"/>
    </source>
</evidence>
<accession>A0AA50HNR6</accession>
<dbReference type="Gene3D" id="1.10.10.2830">
    <property type="match status" value="1"/>
</dbReference>
<dbReference type="AlphaFoldDB" id="A0AA50HNR6"/>
<proteinExistence type="predicted"/>
<organism evidence="2 3">
    <name type="scientific">Erwinia pyri</name>
    <dbReference type="NCBI Taxonomy" id="3062598"/>
    <lineage>
        <taxon>Bacteria</taxon>
        <taxon>Pseudomonadati</taxon>
        <taxon>Pseudomonadota</taxon>
        <taxon>Gammaproteobacteria</taxon>
        <taxon>Enterobacterales</taxon>
        <taxon>Erwiniaceae</taxon>
        <taxon>Erwinia</taxon>
    </lineage>
</organism>
<dbReference type="EMBL" id="CP132353">
    <property type="protein sequence ID" value="WLS77240.1"/>
    <property type="molecule type" value="Genomic_DNA"/>
</dbReference>
<dbReference type="PANTHER" id="PTHR33375:SF1">
    <property type="entry name" value="CHROMOSOME-PARTITIONING PROTEIN PARB-RELATED"/>
    <property type="match status" value="1"/>
</dbReference>
<reference evidence="2 3" key="1">
    <citation type="submission" date="2023-07" db="EMBL/GenBank/DDBJ databases">
        <title>Pathogenic bacteria of pear tree diseases.</title>
        <authorList>
            <person name="Zhang Z."/>
            <person name="He L."/>
            <person name="Huang R."/>
        </authorList>
    </citation>
    <scope>NUCLEOTIDE SEQUENCE [LARGE SCALE GENOMIC DNA]</scope>
    <source>
        <strain evidence="2 3">DE2</strain>
    </source>
</reference>
<dbReference type="PANTHER" id="PTHR33375">
    <property type="entry name" value="CHROMOSOME-PARTITIONING PROTEIN PARB-RELATED"/>
    <property type="match status" value="1"/>
</dbReference>
<evidence type="ECO:0000313" key="2">
    <source>
        <dbReference type="EMBL" id="WLS77240.1"/>
    </source>
</evidence>
<gene>
    <name evidence="2" type="ORF">Q3V30_12135</name>
</gene>
<dbReference type="SUPFAM" id="SSF109709">
    <property type="entry name" value="KorB DNA-binding domain-like"/>
    <property type="match status" value="1"/>
</dbReference>
<dbReference type="RefSeq" id="WP_306205985.1">
    <property type="nucleotide sequence ID" value="NZ_CP132353.1"/>
</dbReference>
<evidence type="ECO:0000313" key="3">
    <source>
        <dbReference type="Proteomes" id="UP001228139"/>
    </source>
</evidence>
<dbReference type="Pfam" id="PF17762">
    <property type="entry name" value="HTH_ParB"/>
    <property type="match status" value="1"/>
</dbReference>
<dbReference type="InterPro" id="IPR041468">
    <property type="entry name" value="HTH_ParB/Spo0J"/>
</dbReference>
<sequence length="436" mass="47943">MTSLSVIHKNREESATDIVPRKTYYAGLKEFYVEPGYNVRDIDQQHVEEFRDALIAGEEVPALIVQVTEQGLKIIDGHHRYYGAVMATEAGHEVARLECKDAKGTEADRIALMVTSSQGRALLPLERAAAYQRLMNQGWTEAEIAKKVKRSVADVEHHLQLLECGDELIGMVRSGEVAATTAVSMSREFGTKAGAVAEEQLAKAKAAGKKKLTKAAAMPQFSAIKARRLCELLVDAEVGLMSGGCKSLVVREELVDEIAAILADYRKGVKGDESPVVEHTEQAEPAPEIPLVKEQIIQQSGIQVWACAAAAFGDKETFTFSESKYAHSWASDSLEQPELVVVPAETIRKAVELAKSYFSSSELRTWVNGKYAAEEVQEEMFQRFNTVYLENRADIGSVPDYLSLLDCTLSATWTNIRTLRSAVKSVISELSAKVSK</sequence>
<dbReference type="Proteomes" id="UP001228139">
    <property type="component" value="Chromosome"/>
</dbReference>
<dbReference type="GO" id="GO:0005694">
    <property type="term" value="C:chromosome"/>
    <property type="evidence" value="ECO:0007669"/>
    <property type="project" value="TreeGrafter"/>
</dbReference>
<feature type="domain" description="ParB/Spo0J HTH" evidence="1">
    <location>
        <begin position="122"/>
        <end position="183"/>
    </location>
</feature>
<dbReference type="GO" id="GO:0007059">
    <property type="term" value="P:chromosome segregation"/>
    <property type="evidence" value="ECO:0007669"/>
    <property type="project" value="TreeGrafter"/>
</dbReference>
<keyword evidence="3" id="KW-1185">Reference proteome</keyword>
<dbReference type="InterPro" id="IPR050336">
    <property type="entry name" value="Chromosome_partition/occlusion"/>
</dbReference>